<evidence type="ECO:0000259" key="9">
    <source>
        <dbReference type="PROSITE" id="PS50850"/>
    </source>
</evidence>
<comment type="subcellular location">
    <subcellularLocation>
        <location evidence="1">Cell membrane</location>
        <topology evidence="1">Multi-pass membrane protein</topology>
    </subcellularLocation>
</comment>
<dbReference type="Proteomes" id="UP000006872">
    <property type="component" value="Chromosome"/>
</dbReference>
<evidence type="ECO:0000256" key="1">
    <source>
        <dbReference type="ARBA" id="ARBA00004651"/>
    </source>
</evidence>
<evidence type="ECO:0000256" key="6">
    <source>
        <dbReference type="ARBA" id="ARBA00022989"/>
    </source>
</evidence>
<evidence type="ECO:0000256" key="5">
    <source>
        <dbReference type="ARBA" id="ARBA00022847"/>
    </source>
</evidence>
<evidence type="ECO:0000313" key="11">
    <source>
        <dbReference type="Proteomes" id="UP000006872"/>
    </source>
</evidence>
<keyword evidence="7 8" id="KW-0472">Membrane</keyword>
<keyword evidence="4 8" id="KW-0812">Transmembrane</keyword>
<feature type="transmembrane region" description="Helical" evidence="8">
    <location>
        <begin position="334"/>
        <end position="355"/>
    </location>
</feature>
<accession>E3GAN8</accession>
<dbReference type="GO" id="GO:0015293">
    <property type="term" value="F:symporter activity"/>
    <property type="evidence" value="ECO:0007669"/>
    <property type="project" value="UniProtKB-KW"/>
</dbReference>
<evidence type="ECO:0000256" key="8">
    <source>
        <dbReference type="SAM" id="Phobius"/>
    </source>
</evidence>
<dbReference type="Gene3D" id="1.20.1250.20">
    <property type="entry name" value="MFS general substrate transporter like domains"/>
    <property type="match status" value="2"/>
</dbReference>
<feature type="transmembrane region" description="Helical" evidence="8">
    <location>
        <begin position="310"/>
        <end position="328"/>
    </location>
</feature>
<dbReference type="RefSeq" id="WP_013367673.1">
    <property type="nucleotide sequence ID" value="NC_014618.1"/>
</dbReference>
<keyword evidence="6 8" id="KW-1133">Transmembrane helix</keyword>
<gene>
    <name evidence="10" type="ordered locus">Entcl_3708</name>
</gene>
<protein>
    <submittedName>
        <fullName evidence="10">Major facilitator superfamily MFS_1</fullName>
    </submittedName>
</protein>
<dbReference type="KEGG" id="esc:Entcl_3708"/>
<evidence type="ECO:0000256" key="7">
    <source>
        <dbReference type="ARBA" id="ARBA00023136"/>
    </source>
</evidence>
<evidence type="ECO:0000313" key="10">
    <source>
        <dbReference type="EMBL" id="ADO49949.1"/>
    </source>
</evidence>
<dbReference type="FunFam" id="1.20.1250.20:FF:000001">
    <property type="entry name" value="Dicarboxylate MFS transporter"/>
    <property type="match status" value="1"/>
</dbReference>
<dbReference type="GO" id="GO:0005886">
    <property type="term" value="C:plasma membrane"/>
    <property type="evidence" value="ECO:0007669"/>
    <property type="project" value="UniProtKB-SubCell"/>
</dbReference>
<evidence type="ECO:0000256" key="2">
    <source>
        <dbReference type="ARBA" id="ARBA00022448"/>
    </source>
</evidence>
<feature type="domain" description="Major facilitator superfamily (MFS) profile" evidence="9">
    <location>
        <begin position="15"/>
        <end position="422"/>
    </location>
</feature>
<keyword evidence="11" id="KW-1185">Reference proteome</keyword>
<dbReference type="AlphaFoldDB" id="E3GAN8"/>
<organism evidence="10 11">
    <name type="scientific">Enterobacter lignolyticus (strain SCF1)</name>
    <dbReference type="NCBI Taxonomy" id="701347"/>
    <lineage>
        <taxon>Bacteria</taxon>
        <taxon>Pseudomonadati</taxon>
        <taxon>Pseudomonadota</taxon>
        <taxon>Gammaproteobacteria</taxon>
        <taxon>Enterobacterales</taxon>
        <taxon>Enterobacteriaceae</taxon>
        <taxon>Pluralibacter</taxon>
    </lineage>
</organism>
<dbReference type="PROSITE" id="PS50850">
    <property type="entry name" value="MFS"/>
    <property type="match status" value="1"/>
</dbReference>
<dbReference type="EMBL" id="CP002272">
    <property type="protein sequence ID" value="ADO49949.1"/>
    <property type="molecule type" value="Genomic_DNA"/>
</dbReference>
<dbReference type="InterPro" id="IPR011701">
    <property type="entry name" value="MFS"/>
</dbReference>
<dbReference type="Pfam" id="PF07690">
    <property type="entry name" value="MFS_1"/>
    <property type="match status" value="1"/>
</dbReference>
<dbReference type="InterPro" id="IPR020846">
    <property type="entry name" value="MFS_dom"/>
</dbReference>
<feature type="transmembrane region" description="Helical" evidence="8">
    <location>
        <begin position="280"/>
        <end position="301"/>
    </location>
</feature>
<evidence type="ECO:0000256" key="3">
    <source>
        <dbReference type="ARBA" id="ARBA00022475"/>
    </source>
</evidence>
<keyword evidence="3" id="KW-1003">Cell membrane</keyword>
<feature type="transmembrane region" description="Helical" evidence="8">
    <location>
        <begin position="400"/>
        <end position="417"/>
    </location>
</feature>
<dbReference type="eggNOG" id="COG0477">
    <property type="taxonomic scope" value="Bacteria"/>
</dbReference>
<dbReference type="InterPro" id="IPR051084">
    <property type="entry name" value="H+-coupled_symporters"/>
</dbReference>
<feature type="transmembrane region" description="Helical" evidence="8">
    <location>
        <begin position="153"/>
        <end position="176"/>
    </location>
</feature>
<keyword evidence="5" id="KW-0769">Symport</keyword>
<reference evidence="11" key="1">
    <citation type="submission" date="2010-10" db="EMBL/GenBank/DDBJ databases">
        <title>Complete sequence of Enterobacter cloacae SCF1.</title>
        <authorList>
            <consortium name="US DOE Joint Genome Institute"/>
            <person name="Lucas S."/>
            <person name="Copeland A."/>
            <person name="Lapidus A."/>
            <person name="Cheng J.-F."/>
            <person name="Bruce D."/>
            <person name="Goodwin L."/>
            <person name="Pitluck S."/>
            <person name="Davenport K."/>
            <person name="Detter J.C."/>
            <person name="Han C."/>
            <person name="Tapia R."/>
            <person name="Land M."/>
            <person name="Hauser L."/>
            <person name="Chang Y.-J."/>
            <person name="Jeffries C."/>
            <person name="Kyrpides N."/>
            <person name="Ivanova N."/>
            <person name="Mikhailova N."/>
            <person name="DeAngelis K."/>
            <person name="Arkin A.P."/>
            <person name="Chivian D."/>
            <person name="Edwards B."/>
            <person name="Woo H."/>
            <person name="Hazen T.C."/>
            <person name="Woyke T."/>
        </authorList>
    </citation>
    <scope>NUCLEOTIDE SEQUENCE [LARGE SCALE GENOMIC DNA]</scope>
    <source>
        <strain evidence="11">SCF1</strain>
    </source>
</reference>
<evidence type="ECO:0000256" key="4">
    <source>
        <dbReference type="ARBA" id="ARBA00022692"/>
    </source>
</evidence>
<feature type="transmembrane region" description="Helical" evidence="8">
    <location>
        <begin position="188"/>
        <end position="207"/>
    </location>
</feature>
<dbReference type="PANTHER" id="PTHR43528:SF7">
    <property type="entry name" value="MFS TRANSPORTER"/>
    <property type="match status" value="1"/>
</dbReference>
<dbReference type="HOGENOM" id="CLU_001265_39_0_6"/>
<proteinExistence type="predicted"/>
<dbReference type="InterPro" id="IPR036259">
    <property type="entry name" value="MFS_trans_sf"/>
</dbReference>
<reference evidence="10 11" key="2">
    <citation type="journal article" date="2011" name="Stand. Genomic Sci.">
        <title>Complete genome sequence of 'Enterobacter lignolyticus' SCF1.</title>
        <authorList>
            <person name="Deangelis K.M."/>
            <person name="D'Haeseleer P."/>
            <person name="Chivian D."/>
            <person name="Fortney J.L."/>
            <person name="Khudyakov J."/>
            <person name="Simmons B."/>
            <person name="Woo H."/>
            <person name="Arkin A.P."/>
            <person name="Davenport K.W."/>
            <person name="Goodwin L."/>
            <person name="Chen A."/>
            <person name="Ivanova N."/>
            <person name="Kyrpides N.C."/>
            <person name="Mavromatis K."/>
            <person name="Woyke T."/>
            <person name="Hazen T.C."/>
        </authorList>
    </citation>
    <scope>NUCLEOTIDE SEQUENCE [LARGE SCALE GENOMIC DNA]</scope>
    <source>
        <strain evidence="10 11">SCF1</strain>
    </source>
</reference>
<dbReference type="PANTHER" id="PTHR43528">
    <property type="entry name" value="ALPHA-KETOGLUTARATE PERMEASE"/>
    <property type="match status" value="1"/>
</dbReference>
<feature type="transmembrane region" description="Helical" evidence="8">
    <location>
        <begin position="118"/>
        <end position="141"/>
    </location>
</feature>
<dbReference type="SUPFAM" id="SSF103473">
    <property type="entry name" value="MFS general substrate transporter"/>
    <property type="match status" value="1"/>
</dbReference>
<feature type="transmembrane region" description="Helical" evidence="8">
    <location>
        <begin position="375"/>
        <end position="394"/>
    </location>
</feature>
<name>E3GAN8_ENTLS</name>
<feature type="transmembrane region" description="Helical" evidence="8">
    <location>
        <begin position="91"/>
        <end position="112"/>
    </location>
</feature>
<feature type="transmembrane region" description="Helical" evidence="8">
    <location>
        <begin position="248"/>
        <end position="268"/>
    </location>
</feature>
<sequence>MSHSSRPLNRQDYKTLTLAALGGALEFYDFIIFVFFAAVVGDLFFPADIPEWLRQVQTFGIFAAGYLARPLGGIIMAHFGDLVGRKKMFTLSILLMAVPTLAMGLLPVYASVGLAAPLLLLMMRILQGAAIGGEVPGAWVFVAEHVPTRRTGVACGTLTAGLTVGILLGSVVATLINTSLTPQAIHDGGWRIPFLLGGAFGLLAMYLRRWLQETPVFLEMQQRKALAQELPVKAVVLKHQRAVAVSMLLTWLLSAGIVVVILMSPVWLQKQYGLAPALTLQANSVATVMLCLGCLIAGVAADKYGASRTFIVGSLLLAASSWAFYHLAGSHPEYLFLLYGLVGLCVGVVGAVPYVMVRAFPAAVRFTGISFSYNVSYAIFGGLTPIAVTLLMNVSPMAPAWYVAALSLVGLSLGLWLRKSQGLLTTQEKITA</sequence>
<feature type="transmembrane region" description="Helical" evidence="8">
    <location>
        <begin position="16"/>
        <end position="39"/>
    </location>
</feature>
<keyword evidence="2" id="KW-0813">Transport</keyword>
<feature type="transmembrane region" description="Helical" evidence="8">
    <location>
        <begin position="59"/>
        <end position="79"/>
    </location>
</feature>